<keyword evidence="2" id="KW-1185">Reference proteome</keyword>
<organism evidence="1 2">
    <name type="scientific">Roridomyces roridus</name>
    <dbReference type="NCBI Taxonomy" id="1738132"/>
    <lineage>
        <taxon>Eukaryota</taxon>
        <taxon>Fungi</taxon>
        <taxon>Dikarya</taxon>
        <taxon>Basidiomycota</taxon>
        <taxon>Agaricomycotina</taxon>
        <taxon>Agaricomycetes</taxon>
        <taxon>Agaricomycetidae</taxon>
        <taxon>Agaricales</taxon>
        <taxon>Marasmiineae</taxon>
        <taxon>Mycenaceae</taxon>
        <taxon>Roridomyces</taxon>
    </lineage>
</organism>
<evidence type="ECO:0000313" key="1">
    <source>
        <dbReference type="EMBL" id="KAJ7650494.1"/>
    </source>
</evidence>
<sequence length="447" mass="50012">MFVQARHSLLFPSKLEIAQQSYRCPPTGNAPTLKAVSCRAFLYSTPVSPVKISVTVRSEMAPSLRQRRGHAFISPRTTIERLEYLVVGPVFTRDVVGTIHDCIVTVGEQRFLVSAHYDDWAPVNPALKRLLKGYNWRGELVIAALGRRDPLGFVEVTRFNQSEIKRVLNRFLTTALTNIHEGVDIPAAHIITTGFSILYRFGDAKSRCSQWLYRGVLAVKELVAAADSSRRTMETLVLAGKSSWRPNSETSTLNATGVALIVRSGAQLMNLIWTGLDPAFDPVAVQRRFSRFSTNSVNLQGLKVFGKPKWTWKRSLGDEPRNHSSKILESFPTRVTVRDRAAEEMLMASPVVRISGEPRCLPQFPIIIIQLFISTGSDLPSSARPFSAGTPYRYLLQFASHADVPDSFGEECLSVVPAHCDYWGKYHSSRHTYLQLGGYHFVPMFVL</sequence>
<dbReference type="EMBL" id="JARKIF010000001">
    <property type="protein sequence ID" value="KAJ7650494.1"/>
    <property type="molecule type" value="Genomic_DNA"/>
</dbReference>
<dbReference type="AlphaFoldDB" id="A0AAD7CJE5"/>
<name>A0AAD7CJE5_9AGAR</name>
<comment type="caution">
    <text evidence="1">The sequence shown here is derived from an EMBL/GenBank/DDBJ whole genome shotgun (WGS) entry which is preliminary data.</text>
</comment>
<gene>
    <name evidence="1" type="ORF">FB45DRAFT_859256</name>
</gene>
<reference evidence="1" key="1">
    <citation type="submission" date="2023-03" db="EMBL/GenBank/DDBJ databases">
        <title>Massive genome expansion in bonnet fungi (Mycena s.s.) driven by repeated elements and novel gene families across ecological guilds.</title>
        <authorList>
            <consortium name="Lawrence Berkeley National Laboratory"/>
            <person name="Harder C.B."/>
            <person name="Miyauchi S."/>
            <person name="Viragh M."/>
            <person name="Kuo A."/>
            <person name="Thoen E."/>
            <person name="Andreopoulos B."/>
            <person name="Lu D."/>
            <person name="Skrede I."/>
            <person name="Drula E."/>
            <person name="Henrissat B."/>
            <person name="Morin E."/>
            <person name="Kohler A."/>
            <person name="Barry K."/>
            <person name="LaButti K."/>
            <person name="Morin E."/>
            <person name="Salamov A."/>
            <person name="Lipzen A."/>
            <person name="Mereny Z."/>
            <person name="Hegedus B."/>
            <person name="Baldrian P."/>
            <person name="Stursova M."/>
            <person name="Weitz H."/>
            <person name="Taylor A."/>
            <person name="Grigoriev I.V."/>
            <person name="Nagy L.G."/>
            <person name="Martin F."/>
            <person name="Kauserud H."/>
        </authorList>
    </citation>
    <scope>NUCLEOTIDE SEQUENCE</scope>
    <source>
        <strain evidence="1">9284</strain>
    </source>
</reference>
<dbReference type="Proteomes" id="UP001221142">
    <property type="component" value="Unassembled WGS sequence"/>
</dbReference>
<proteinExistence type="predicted"/>
<protein>
    <submittedName>
        <fullName evidence="1">Uncharacterized protein</fullName>
    </submittedName>
</protein>
<accession>A0AAD7CJE5</accession>
<evidence type="ECO:0000313" key="2">
    <source>
        <dbReference type="Proteomes" id="UP001221142"/>
    </source>
</evidence>